<gene>
    <name evidence="8" type="ORF">AAG570_006051</name>
</gene>
<comment type="similarity">
    <text evidence="1 6">Belongs to the NDK family.</text>
</comment>
<evidence type="ECO:0000256" key="6">
    <source>
        <dbReference type="PROSITE-ProRule" id="PRU00706"/>
    </source>
</evidence>
<proteinExistence type="inferred from homology"/>
<dbReference type="Pfam" id="PF00334">
    <property type="entry name" value="NDK"/>
    <property type="match status" value="1"/>
</dbReference>
<evidence type="ECO:0000256" key="2">
    <source>
        <dbReference type="ARBA" id="ARBA00022679"/>
    </source>
</evidence>
<dbReference type="GO" id="GO:0005524">
    <property type="term" value="F:ATP binding"/>
    <property type="evidence" value="ECO:0007669"/>
    <property type="project" value="UniProtKB-KW"/>
</dbReference>
<sequence>MRCVLSGKQAALFYAEHEGKPFYGRLTSFMTSGPIDCYVLAREDAVHKWRALMGPTKSMVAQFSNPESFRGRFGISDTRNATHGSGESSCLIYQNVRLYKRKMG</sequence>
<evidence type="ECO:0000256" key="3">
    <source>
        <dbReference type="ARBA" id="ARBA00022741"/>
    </source>
</evidence>
<dbReference type="InterPro" id="IPR034907">
    <property type="entry name" value="NDK-like_dom"/>
</dbReference>
<dbReference type="InterPro" id="IPR036850">
    <property type="entry name" value="NDK-like_dom_sf"/>
</dbReference>
<dbReference type="SMART" id="SM00562">
    <property type="entry name" value="NDK"/>
    <property type="match status" value="1"/>
</dbReference>
<accession>A0ABD0XWW9</accession>
<evidence type="ECO:0000256" key="5">
    <source>
        <dbReference type="ARBA" id="ARBA00022840"/>
    </source>
</evidence>
<keyword evidence="9" id="KW-1185">Reference proteome</keyword>
<name>A0ABD0XWW9_9HEMI</name>
<organism evidence="8 9">
    <name type="scientific">Ranatra chinensis</name>
    <dbReference type="NCBI Taxonomy" id="642074"/>
    <lineage>
        <taxon>Eukaryota</taxon>
        <taxon>Metazoa</taxon>
        <taxon>Ecdysozoa</taxon>
        <taxon>Arthropoda</taxon>
        <taxon>Hexapoda</taxon>
        <taxon>Insecta</taxon>
        <taxon>Pterygota</taxon>
        <taxon>Neoptera</taxon>
        <taxon>Paraneoptera</taxon>
        <taxon>Hemiptera</taxon>
        <taxon>Heteroptera</taxon>
        <taxon>Panheteroptera</taxon>
        <taxon>Nepomorpha</taxon>
        <taxon>Nepidae</taxon>
        <taxon>Ranatrinae</taxon>
        <taxon>Ranatra</taxon>
    </lineage>
</organism>
<dbReference type="PANTHER" id="PTHR46161">
    <property type="entry name" value="NUCLEOSIDE DIPHOSPHATE KINASE"/>
    <property type="match status" value="1"/>
</dbReference>
<protein>
    <recommendedName>
        <fullName evidence="7">Nucleoside diphosphate kinase-like domain-containing protein</fullName>
    </recommendedName>
</protein>
<reference evidence="8 9" key="1">
    <citation type="submission" date="2024-07" db="EMBL/GenBank/DDBJ databases">
        <title>Chromosome-level genome assembly of the water stick insect Ranatra chinensis (Heteroptera: Nepidae).</title>
        <authorList>
            <person name="Liu X."/>
        </authorList>
    </citation>
    <scope>NUCLEOTIDE SEQUENCE [LARGE SCALE GENOMIC DNA]</scope>
    <source>
        <strain evidence="8">Cailab_2021Rc</strain>
        <tissue evidence="8">Muscle</tissue>
    </source>
</reference>
<dbReference type="EMBL" id="JBFDAA010000019">
    <property type="protein sequence ID" value="KAL1115761.1"/>
    <property type="molecule type" value="Genomic_DNA"/>
</dbReference>
<evidence type="ECO:0000256" key="1">
    <source>
        <dbReference type="ARBA" id="ARBA00008142"/>
    </source>
</evidence>
<keyword evidence="3" id="KW-0547">Nucleotide-binding</keyword>
<dbReference type="SUPFAM" id="SSF54919">
    <property type="entry name" value="Nucleoside diphosphate kinase, NDK"/>
    <property type="match status" value="1"/>
</dbReference>
<dbReference type="GO" id="GO:0016301">
    <property type="term" value="F:kinase activity"/>
    <property type="evidence" value="ECO:0007669"/>
    <property type="project" value="UniProtKB-KW"/>
</dbReference>
<evidence type="ECO:0000313" key="9">
    <source>
        <dbReference type="Proteomes" id="UP001558652"/>
    </source>
</evidence>
<dbReference type="Gene3D" id="3.30.70.141">
    <property type="entry name" value="Nucleoside diphosphate kinase-like domain"/>
    <property type="match status" value="1"/>
</dbReference>
<comment type="caution">
    <text evidence="8">The sequence shown here is derived from an EMBL/GenBank/DDBJ whole genome shotgun (WGS) entry which is preliminary data.</text>
</comment>
<keyword evidence="5" id="KW-0067">ATP-binding</keyword>
<keyword evidence="2" id="KW-0808">Transferase</keyword>
<dbReference type="PROSITE" id="PS51374">
    <property type="entry name" value="NDPK_LIKE"/>
    <property type="match status" value="1"/>
</dbReference>
<dbReference type="PANTHER" id="PTHR46161:SF3">
    <property type="entry name" value="NUCLEOSIDE DIPHOSPHATE KINASE DDB_G0292928-RELATED"/>
    <property type="match status" value="1"/>
</dbReference>
<evidence type="ECO:0000259" key="7">
    <source>
        <dbReference type="SMART" id="SM00562"/>
    </source>
</evidence>
<evidence type="ECO:0000256" key="4">
    <source>
        <dbReference type="ARBA" id="ARBA00022777"/>
    </source>
</evidence>
<evidence type="ECO:0000313" key="8">
    <source>
        <dbReference type="EMBL" id="KAL1115761.1"/>
    </source>
</evidence>
<dbReference type="Proteomes" id="UP001558652">
    <property type="component" value="Unassembled WGS sequence"/>
</dbReference>
<dbReference type="AlphaFoldDB" id="A0ABD0XWW9"/>
<comment type="caution">
    <text evidence="6">Lacks conserved residue(s) required for the propagation of feature annotation.</text>
</comment>
<keyword evidence="4" id="KW-0418">Kinase</keyword>
<feature type="domain" description="Nucleoside diphosphate kinase-like" evidence="7">
    <location>
        <begin position="1"/>
        <end position="92"/>
    </location>
</feature>